<sequence length="214" mass="25528">MGVYRNICYKVENVFVKILTKKQNSEAIEDKVINYRLKKVEEKIAKKIAKKKVAQQKNVEFEKLRDLKKQQEQKEIYSLLSKVVDVKGMDYTNYEFGEVKANKQFFQKLVDSVFESDEYVLTFLSCEFDKSSKTEIKGYLIVTNKRVWFVNKSFEFQQKFRYQTIKNVQWFRDGILEKGLKIQYGARKLEFDEIFDKEQMNRVGNLILQKSANQ</sequence>
<reference evidence="3" key="1">
    <citation type="submission" date="2024-05" db="EMBL/GenBank/DDBJ databases">
        <title>Metabacillus sp. nov., isolated from the rhizosphere soil of tomato plants.</title>
        <authorList>
            <person name="Ma R."/>
        </authorList>
    </citation>
    <scope>NUCLEOTIDE SEQUENCE</scope>
    <source>
        <strain evidence="3">DBTR6</strain>
    </source>
</reference>
<evidence type="ECO:0000313" key="3">
    <source>
        <dbReference type="EMBL" id="MBZ5751347.1"/>
    </source>
</evidence>
<dbReference type="InterPro" id="IPR039519">
    <property type="entry name" value="YokE-like_PH"/>
</dbReference>
<evidence type="ECO:0000259" key="2">
    <source>
        <dbReference type="Pfam" id="PF14470"/>
    </source>
</evidence>
<dbReference type="Pfam" id="PF14470">
    <property type="entry name" value="bPH_3"/>
    <property type="match status" value="1"/>
</dbReference>
<feature type="coiled-coil region" evidence="1">
    <location>
        <begin position="37"/>
        <end position="74"/>
    </location>
</feature>
<name>A0ABS7UTE3_9BACI</name>
<keyword evidence="1" id="KW-0175">Coiled coil</keyword>
<dbReference type="EMBL" id="JAIQUM010000030">
    <property type="protein sequence ID" value="MBZ5751347.1"/>
    <property type="molecule type" value="Genomic_DNA"/>
</dbReference>
<gene>
    <name evidence="3" type="ORF">K9V48_14105</name>
</gene>
<comment type="caution">
    <text evidence="3">The sequence shown here is derived from an EMBL/GenBank/DDBJ whole genome shotgun (WGS) entry which is preliminary data.</text>
</comment>
<dbReference type="RefSeq" id="WP_224139610.1">
    <property type="nucleotide sequence ID" value="NZ_JAIQUM010000030.1"/>
</dbReference>
<evidence type="ECO:0000313" key="4">
    <source>
        <dbReference type="Proteomes" id="UP001165287"/>
    </source>
</evidence>
<proteinExistence type="predicted"/>
<organism evidence="3 4">
    <name type="scientific">Metabacillus rhizolycopersici</name>
    <dbReference type="NCBI Taxonomy" id="2875709"/>
    <lineage>
        <taxon>Bacteria</taxon>
        <taxon>Bacillati</taxon>
        <taxon>Bacillota</taxon>
        <taxon>Bacilli</taxon>
        <taxon>Bacillales</taxon>
        <taxon>Bacillaceae</taxon>
        <taxon>Metabacillus</taxon>
    </lineage>
</organism>
<feature type="domain" description="YokE-like PH" evidence="2">
    <location>
        <begin position="115"/>
        <end position="205"/>
    </location>
</feature>
<dbReference type="Proteomes" id="UP001165287">
    <property type="component" value="Unassembled WGS sequence"/>
</dbReference>
<evidence type="ECO:0000256" key="1">
    <source>
        <dbReference type="SAM" id="Coils"/>
    </source>
</evidence>
<accession>A0ABS7UTE3</accession>
<keyword evidence="4" id="KW-1185">Reference proteome</keyword>
<protein>
    <submittedName>
        <fullName evidence="3">PH domain-containing protein</fullName>
    </submittedName>
</protein>